<dbReference type="Proteomes" id="UP000019471">
    <property type="component" value="Unassembled WGS sequence"/>
</dbReference>
<dbReference type="AlphaFoldDB" id="W9VGV9"/>
<dbReference type="HOGENOM" id="CLU_1294275_0_0_1"/>
<evidence type="ECO:0000313" key="2">
    <source>
        <dbReference type="Proteomes" id="UP000019471"/>
    </source>
</evidence>
<comment type="caution">
    <text evidence="1">The sequence shown here is derived from an EMBL/GenBank/DDBJ whole genome shotgun (WGS) entry which is preliminary data.</text>
</comment>
<organism evidence="1 2">
    <name type="scientific">Cladophialophora psammophila CBS 110553</name>
    <dbReference type="NCBI Taxonomy" id="1182543"/>
    <lineage>
        <taxon>Eukaryota</taxon>
        <taxon>Fungi</taxon>
        <taxon>Dikarya</taxon>
        <taxon>Ascomycota</taxon>
        <taxon>Pezizomycotina</taxon>
        <taxon>Eurotiomycetes</taxon>
        <taxon>Chaetothyriomycetidae</taxon>
        <taxon>Chaetothyriales</taxon>
        <taxon>Herpotrichiellaceae</taxon>
        <taxon>Cladophialophora</taxon>
    </lineage>
</organism>
<dbReference type="EMBL" id="AMGX01000039">
    <property type="protein sequence ID" value="EXJ54842.1"/>
    <property type="molecule type" value="Genomic_DNA"/>
</dbReference>
<name>W9VGV9_9EURO</name>
<dbReference type="RefSeq" id="XP_007751667.1">
    <property type="nucleotide sequence ID" value="XM_007753477.1"/>
</dbReference>
<sequence>MSFTEVLCEVLLLQAKEGQKDLTATSMTKFCDFASHFPKTETSEGSALAQKIFPIVREDSQEVYVFVVWRSRGHHDGLVTAPGFEPSMQMLINEVFPTLAQPAAAFYVKCDRVGPDFLTAGRLHLIEVQLNGHDSPEEVGNPLERVLSAYRDKLGCHPVLFGLQDDDSRHAVVVLKWSANCEEVGLDKDLYDRMLSEMKAQGEILRDVHISEH</sequence>
<reference evidence="1 2" key="1">
    <citation type="submission" date="2013-03" db="EMBL/GenBank/DDBJ databases">
        <title>The Genome Sequence of Cladophialophora psammophila CBS 110553.</title>
        <authorList>
            <consortium name="The Broad Institute Genomics Platform"/>
            <person name="Cuomo C."/>
            <person name="de Hoog S."/>
            <person name="Gorbushina A."/>
            <person name="Walker B."/>
            <person name="Young S.K."/>
            <person name="Zeng Q."/>
            <person name="Gargeya S."/>
            <person name="Fitzgerald M."/>
            <person name="Haas B."/>
            <person name="Abouelleil A."/>
            <person name="Allen A.W."/>
            <person name="Alvarado L."/>
            <person name="Arachchi H.M."/>
            <person name="Berlin A.M."/>
            <person name="Chapman S.B."/>
            <person name="Gainer-Dewar J."/>
            <person name="Goldberg J."/>
            <person name="Griggs A."/>
            <person name="Gujja S."/>
            <person name="Hansen M."/>
            <person name="Howarth C."/>
            <person name="Imamovic A."/>
            <person name="Ireland A."/>
            <person name="Larimer J."/>
            <person name="McCowan C."/>
            <person name="Murphy C."/>
            <person name="Pearson M."/>
            <person name="Poon T.W."/>
            <person name="Priest M."/>
            <person name="Roberts A."/>
            <person name="Saif S."/>
            <person name="Shea T."/>
            <person name="Sisk P."/>
            <person name="Sykes S."/>
            <person name="Wortman J."/>
            <person name="Nusbaum C."/>
            <person name="Birren B."/>
        </authorList>
    </citation>
    <scope>NUCLEOTIDE SEQUENCE [LARGE SCALE GENOMIC DNA]</scope>
    <source>
        <strain evidence="1 2">CBS 110553</strain>
    </source>
</reference>
<gene>
    <name evidence="1" type="ORF">A1O5_12908</name>
</gene>
<evidence type="ECO:0008006" key="3">
    <source>
        <dbReference type="Google" id="ProtNLM"/>
    </source>
</evidence>
<evidence type="ECO:0000313" key="1">
    <source>
        <dbReference type="EMBL" id="EXJ54842.1"/>
    </source>
</evidence>
<protein>
    <recommendedName>
        <fullName evidence="3">ABM domain-containing protein</fullName>
    </recommendedName>
</protein>
<accession>W9VGV9</accession>
<dbReference type="GeneID" id="19197594"/>
<keyword evidence="2" id="KW-1185">Reference proteome</keyword>
<proteinExistence type="predicted"/>